<comment type="caution">
    <text evidence="3">The sequence shown here is derived from an EMBL/GenBank/DDBJ whole genome shotgun (WGS) entry which is preliminary data.</text>
</comment>
<organism evidence="3 4">
    <name type="scientific">Azoarcus taiwanensis</name>
    <dbReference type="NCBI Taxonomy" id="666964"/>
    <lineage>
        <taxon>Bacteria</taxon>
        <taxon>Pseudomonadati</taxon>
        <taxon>Pseudomonadota</taxon>
        <taxon>Betaproteobacteria</taxon>
        <taxon>Rhodocyclales</taxon>
        <taxon>Zoogloeaceae</taxon>
        <taxon>Azoarcus</taxon>
    </lineage>
</organism>
<dbReference type="AlphaFoldDB" id="A0A972J8X4"/>
<dbReference type="EMBL" id="WTVM01000077">
    <property type="protein sequence ID" value="NMG03846.1"/>
    <property type="molecule type" value="Genomic_DNA"/>
</dbReference>
<evidence type="ECO:0000313" key="3">
    <source>
        <dbReference type="EMBL" id="NMG03846.1"/>
    </source>
</evidence>
<dbReference type="Gene3D" id="3.30.300.30">
    <property type="match status" value="1"/>
</dbReference>
<feature type="domain" description="AMP-dependent synthetase/ligase" evidence="2">
    <location>
        <begin position="130"/>
        <end position="302"/>
    </location>
</feature>
<sequence length="464" mass="51137">MVCAPPSDRCRRSSMTPLSHLCTDDLSDRVVALTDGPPIMLRRVRRDVARLAAWLAMQPGHNWVLASEHPYDFLVSLLAVWHAGKQVTVPASLQPGAVREATAQADGLLDGLGTWQSSTDTATDMDAVLRPFNAERSLLDLFTSGSSGAPKRIRKSAAQLEREIVVLESCWGGRREPVFATVPHHHIYGLLFRLLWPLASGRPFDTLMCTAPEFLLARLDAHGPGQVVSSPSQLNRMPDLIDLQVLQGKATRFYSSGGPLNPTAAGCFQRILGTAPVEIFGSTETGGVAWREQRDGDDSWTPLPGVQIARSAAGALVLCSPFIDDDAPYETNDAATLLDDGRFRIHGRLDRIVKIEEKRLSLSELEARLVEHPWVREAAAIVLSEGRQIVATVVALNDDGQLALEQLGRAALGKRLRTHLRQWFDAVLLPRRWRYPDVLPYNERGKLAADDLAAMFETTETQRE</sequence>
<dbReference type="Proteomes" id="UP000599523">
    <property type="component" value="Unassembled WGS sequence"/>
</dbReference>
<keyword evidence="4" id="KW-1185">Reference proteome</keyword>
<dbReference type="Gene3D" id="3.40.50.12780">
    <property type="entry name" value="N-terminal domain of ligase-like"/>
    <property type="match status" value="1"/>
</dbReference>
<dbReference type="PANTHER" id="PTHR43767:SF8">
    <property type="entry name" value="LONG-CHAIN-FATTY-ACID--COA LIGASE"/>
    <property type="match status" value="1"/>
</dbReference>
<dbReference type="Pfam" id="PF00501">
    <property type="entry name" value="AMP-binding"/>
    <property type="match status" value="1"/>
</dbReference>
<keyword evidence="1" id="KW-0436">Ligase</keyword>
<dbReference type="InterPro" id="IPR042099">
    <property type="entry name" value="ANL_N_sf"/>
</dbReference>
<dbReference type="SUPFAM" id="SSF56801">
    <property type="entry name" value="Acetyl-CoA synthetase-like"/>
    <property type="match status" value="1"/>
</dbReference>
<dbReference type="InterPro" id="IPR000873">
    <property type="entry name" value="AMP-dep_synth/lig_dom"/>
</dbReference>
<evidence type="ECO:0000256" key="1">
    <source>
        <dbReference type="ARBA" id="ARBA00022598"/>
    </source>
</evidence>
<dbReference type="GO" id="GO:0016874">
    <property type="term" value="F:ligase activity"/>
    <property type="evidence" value="ECO:0007669"/>
    <property type="project" value="UniProtKB-KW"/>
</dbReference>
<accession>A0A972J8X4</accession>
<name>A0A972J8X4_9RHOO</name>
<dbReference type="PANTHER" id="PTHR43767">
    <property type="entry name" value="LONG-CHAIN-FATTY-ACID--COA LIGASE"/>
    <property type="match status" value="1"/>
</dbReference>
<evidence type="ECO:0000313" key="4">
    <source>
        <dbReference type="Proteomes" id="UP000599523"/>
    </source>
</evidence>
<gene>
    <name evidence="3" type="ORF">GPA21_12830</name>
</gene>
<dbReference type="InterPro" id="IPR050237">
    <property type="entry name" value="ATP-dep_AMP-bd_enzyme"/>
</dbReference>
<reference evidence="3" key="1">
    <citation type="submission" date="2019-12" db="EMBL/GenBank/DDBJ databases">
        <title>Comparative genomics gives insights into the taxonomy of the Azoarcus-Aromatoleum group and reveals separate origins of nif in the plant-associated Azoarcus and non-plant-associated Aromatoleum sub-groups.</title>
        <authorList>
            <person name="Lafos M."/>
            <person name="Maluk M."/>
            <person name="Batista M."/>
            <person name="Junghare M."/>
            <person name="Carmona M."/>
            <person name="Faoro H."/>
            <person name="Cruz L.M."/>
            <person name="Battistoni F."/>
            <person name="De Souza E."/>
            <person name="Pedrosa F."/>
            <person name="Chen W.-M."/>
            <person name="Poole P.S."/>
            <person name="Dixon R.A."/>
            <person name="James E.K."/>
        </authorList>
    </citation>
    <scope>NUCLEOTIDE SEQUENCE</scope>
    <source>
        <strain evidence="3">NSC3</strain>
    </source>
</reference>
<evidence type="ECO:0000259" key="2">
    <source>
        <dbReference type="Pfam" id="PF00501"/>
    </source>
</evidence>
<protein>
    <submittedName>
        <fullName evidence="3">AMP-binding protein</fullName>
    </submittedName>
</protein>
<dbReference type="InterPro" id="IPR045851">
    <property type="entry name" value="AMP-bd_C_sf"/>
</dbReference>
<proteinExistence type="predicted"/>